<keyword evidence="1" id="KW-0175">Coiled coil</keyword>
<reference evidence="3" key="1">
    <citation type="journal article" date="2013" name="Genetics">
        <title>The draft genome and transcriptome of Panagrellus redivivus are shaped by the harsh demands of a free-living lifestyle.</title>
        <authorList>
            <person name="Srinivasan J."/>
            <person name="Dillman A.R."/>
            <person name="Macchietto M.G."/>
            <person name="Heikkinen L."/>
            <person name="Lakso M."/>
            <person name="Fracchia K.M."/>
            <person name="Antoshechkin I."/>
            <person name="Mortazavi A."/>
            <person name="Wong G."/>
            <person name="Sternberg P.W."/>
        </authorList>
    </citation>
    <scope>NUCLEOTIDE SEQUENCE [LARGE SCALE GENOMIC DNA]</scope>
    <source>
        <strain evidence="3">MT8872</strain>
    </source>
</reference>
<feature type="compositionally biased region" description="Basic residues" evidence="2">
    <location>
        <begin position="1"/>
        <end position="13"/>
    </location>
</feature>
<feature type="compositionally biased region" description="Polar residues" evidence="2">
    <location>
        <begin position="14"/>
        <end position="32"/>
    </location>
</feature>
<feature type="coiled-coil region" evidence="1">
    <location>
        <begin position="206"/>
        <end position="233"/>
    </location>
</feature>
<evidence type="ECO:0000256" key="1">
    <source>
        <dbReference type="SAM" id="Coils"/>
    </source>
</evidence>
<reference evidence="4" key="2">
    <citation type="submission" date="2020-10" db="UniProtKB">
        <authorList>
            <consortium name="WormBaseParasite"/>
        </authorList>
    </citation>
    <scope>IDENTIFICATION</scope>
</reference>
<feature type="compositionally biased region" description="Basic and acidic residues" evidence="2">
    <location>
        <begin position="60"/>
        <end position="73"/>
    </location>
</feature>
<name>A0A7E4UPP8_PANRE</name>
<proteinExistence type="predicted"/>
<evidence type="ECO:0000313" key="3">
    <source>
        <dbReference type="Proteomes" id="UP000492821"/>
    </source>
</evidence>
<protein>
    <submittedName>
        <fullName evidence="4">INO80 complex subunit 2</fullName>
    </submittedName>
</protein>
<keyword evidence="3" id="KW-1185">Reference proteome</keyword>
<accession>A0A7E4UPP8</accession>
<evidence type="ECO:0000256" key="2">
    <source>
        <dbReference type="SAM" id="MobiDB-lite"/>
    </source>
</evidence>
<sequence>MPKRKNVPAKKGSKSSSNEVTTAEENVGSSSGKEVKLPEVVINPSNDPNLDSEESNEIAKQVEDAEGQKKIEDGVLDLSLNDDKGGKAVINKSGKKGGKAANSKASKKNGAAGVDKSGKKGGKTVVAKSDEESTTPNVIPRPTSTKQTLKIVKMKQLKLADPNVDPYDYDADEALIRQTYKLPFNDMMQYEDHADKLLDGEKRYIAEEIKANYQFMENETVRLRRQMRAVKARFGRLRKQIEREETADSLGIDRNTVPRSSKGIGKKFGAEK</sequence>
<organism evidence="3 4">
    <name type="scientific">Panagrellus redivivus</name>
    <name type="common">Microworm</name>
    <dbReference type="NCBI Taxonomy" id="6233"/>
    <lineage>
        <taxon>Eukaryota</taxon>
        <taxon>Metazoa</taxon>
        <taxon>Ecdysozoa</taxon>
        <taxon>Nematoda</taxon>
        <taxon>Chromadorea</taxon>
        <taxon>Rhabditida</taxon>
        <taxon>Tylenchina</taxon>
        <taxon>Panagrolaimomorpha</taxon>
        <taxon>Panagrolaimoidea</taxon>
        <taxon>Panagrolaimidae</taxon>
        <taxon>Panagrellus</taxon>
    </lineage>
</organism>
<feature type="region of interest" description="Disordered" evidence="2">
    <location>
        <begin position="1"/>
        <end position="144"/>
    </location>
</feature>
<dbReference type="Proteomes" id="UP000492821">
    <property type="component" value="Unassembled WGS sequence"/>
</dbReference>
<dbReference type="WBParaSite" id="Pan_g11317.t1">
    <property type="protein sequence ID" value="Pan_g11317.t1"/>
    <property type="gene ID" value="Pan_g11317"/>
</dbReference>
<feature type="compositionally biased region" description="Polar residues" evidence="2">
    <location>
        <begin position="134"/>
        <end position="144"/>
    </location>
</feature>
<dbReference type="AlphaFoldDB" id="A0A7E4UPP8"/>
<feature type="compositionally biased region" description="Low complexity" evidence="2">
    <location>
        <begin position="99"/>
        <end position="113"/>
    </location>
</feature>
<evidence type="ECO:0000313" key="4">
    <source>
        <dbReference type="WBParaSite" id="Pan_g11317.t1"/>
    </source>
</evidence>
<feature type="region of interest" description="Disordered" evidence="2">
    <location>
        <begin position="245"/>
        <end position="272"/>
    </location>
</feature>